<dbReference type="Proteomes" id="UP000466966">
    <property type="component" value="Unassembled WGS sequence"/>
</dbReference>
<dbReference type="AlphaFoldDB" id="A0A844Z3B2"/>
<evidence type="ECO:0000259" key="1">
    <source>
        <dbReference type="Pfam" id="PF13274"/>
    </source>
</evidence>
<dbReference type="EMBL" id="WTYV01000004">
    <property type="protein sequence ID" value="MXO72363.1"/>
    <property type="molecule type" value="Genomic_DNA"/>
</dbReference>
<organism evidence="2 3">
    <name type="scientific">Alteraurantiacibacter buctensis</name>
    <dbReference type="NCBI Taxonomy" id="1503981"/>
    <lineage>
        <taxon>Bacteria</taxon>
        <taxon>Pseudomonadati</taxon>
        <taxon>Pseudomonadota</taxon>
        <taxon>Alphaproteobacteria</taxon>
        <taxon>Sphingomonadales</taxon>
        <taxon>Erythrobacteraceae</taxon>
        <taxon>Alteraurantiacibacter</taxon>
    </lineage>
</organism>
<keyword evidence="3" id="KW-1185">Reference proteome</keyword>
<protein>
    <submittedName>
        <fullName evidence="2">DUF4065 domain-containing protein</fullName>
    </submittedName>
</protein>
<evidence type="ECO:0000313" key="2">
    <source>
        <dbReference type="EMBL" id="MXO72363.1"/>
    </source>
</evidence>
<evidence type="ECO:0000313" key="3">
    <source>
        <dbReference type="Proteomes" id="UP000466966"/>
    </source>
</evidence>
<sequence>MVVFAKAVAADKRPFDVADYLIAECRERGEILTNLKLQKLLYYADAWNLALRDEPLFDEEFKAWVHGPVLLSQYHRFKDYRWHPITEEIEKPAIGDVLAGFLDEIIEVFGSETAVSLELMTHREAPWIEARGDTPPTEPSTATISKETMKHFYRGFAANG</sequence>
<dbReference type="InterPro" id="IPR025272">
    <property type="entry name" value="SocA_Panacea"/>
</dbReference>
<gene>
    <name evidence="2" type="ORF">GRI99_12065</name>
</gene>
<accession>A0A844Z3B2</accession>
<comment type="caution">
    <text evidence="2">The sequence shown here is derived from an EMBL/GenBank/DDBJ whole genome shotgun (WGS) entry which is preliminary data.</text>
</comment>
<dbReference type="OrthoDB" id="9799173at2"/>
<dbReference type="Pfam" id="PF13274">
    <property type="entry name" value="SocA_Panacea"/>
    <property type="match status" value="1"/>
</dbReference>
<reference evidence="2 3" key="1">
    <citation type="submission" date="2019-12" db="EMBL/GenBank/DDBJ databases">
        <title>Genomic-based taxomic classification of the family Erythrobacteraceae.</title>
        <authorList>
            <person name="Xu L."/>
        </authorList>
    </citation>
    <scope>NUCLEOTIDE SEQUENCE [LARGE SCALE GENOMIC DNA]</scope>
    <source>
        <strain evidence="2 3">M0322</strain>
    </source>
</reference>
<name>A0A844Z3B2_9SPHN</name>
<proteinExistence type="predicted"/>
<feature type="domain" description="Antitoxin SocA-like Panacea" evidence="1">
    <location>
        <begin position="37"/>
        <end position="127"/>
    </location>
</feature>